<evidence type="ECO:0000256" key="1">
    <source>
        <dbReference type="SAM" id="Phobius"/>
    </source>
</evidence>
<feature type="transmembrane region" description="Helical" evidence="1">
    <location>
        <begin position="20"/>
        <end position="42"/>
    </location>
</feature>
<keyword evidence="1" id="KW-0472">Membrane</keyword>
<evidence type="ECO:0000313" key="2">
    <source>
        <dbReference type="EMBL" id="KAF5352126.1"/>
    </source>
</evidence>
<evidence type="ECO:0000313" key="3">
    <source>
        <dbReference type="Proteomes" id="UP000518752"/>
    </source>
</evidence>
<feature type="transmembrane region" description="Helical" evidence="1">
    <location>
        <begin position="48"/>
        <end position="72"/>
    </location>
</feature>
<reference evidence="2 3" key="1">
    <citation type="journal article" date="2020" name="ISME J.">
        <title>Uncovering the hidden diversity of litter-decomposition mechanisms in mushroom-forming fungi.</title>
        <authorList>
            <person name="Floudas D."/>
            <person name="Bentzer J."/>
            <person name="Ahren D."/>
            <person name="Johansson T."/>
            <person name="Persson P."/>
            <person name="Tunlid A."/>
        </authorList>
    </citation>
    <scope>NUCLEOTIDE SEQUENCE [LARGE SCALE GENOMIC DNA]</scope>
    <source>
        <strain evidence="2 3">CBS 406.79</strain>
    </source>
</reference>
<dbReference type="Proteomes" id="UP000518752">
    <property type="component" value="Unassembled WGS sequence"/>
</dbReference>
<protein>
    <submittedName>
        <fullName evidence="2">Uncharacterized protein</fullName>
    </submittedName>
</protein>
<keyword evidence="1" id="KW-1133">Transmembrane helix</keyword>
<organism evidence="2 3">
    <name type="scientific">Collybiopsis confluens</name>
    <dbReference type="NCBI Taxonomy" id="2823264"/>
    <lineage>
        <taxon>Eukaryota</taxon>
        <taxon>Fungi</taxon>
        <taxon>Dikarya</taxon>
        <taxon>Basidiomycota</taxon>
        <taxon>Agaricomycotina</taxon>
        <taxon>Agaricomycetes</taxon>
        <taxon>Agaricomycetidae</taxon>
        <taxon>Agaricales</taxon>
        <taxon>Marasmiineae</taxon>
        <taxon>Omphalotaceae</taxon>
        <taxon>Collybiopsis</taxon>
    </lineage>
</organism>
<accession>A0A8H5D3P5</accession>
<name>A0A8H5D3P5_9AGAR</name>
<keyword evidence="3" id="KW-1185">Reference proteome</keyword>
<proteinExistence type="predicted"/>
<dbReference type="OrthoDB" id="3060195at2759"/>
<dbReference type="AlphaFoldDB" id="A0A8H5D3P5"/>
<dbReference type="EMBL" id="JAACJN010000279">
    <property type="protein sequence ID" value="KAF5352126.1"/>
    <property type="molecule type" value="Genomic_DNA"/>
</dbReference>
<keyword evidence="1" id="KW-0812">Transmembrane</keyword>
<sequence length="133" mass="14658">MKHLGQVSSIAQVILIDGLLYFLLMLIIGIISVILSLIQLLTPGTNKITTVSLIISPFFDVLPNLLISRLVLNLSNFYSMEEANLSNNRTISGLQFATNRILGNIGAPLHISVEEPEECSASDELENFDLDWS</sequence>
<gene>
    <name evidence="2" type="ORF">D9757_013266</name>
</gene>
<comment type="caution">
    <text evidence="2">The sequence shown here is derived from an EMBL/GenBank/DDBJ whole genome shotgun (WGS) entry which is preliminary data.</text>
</comment>